<dbReference type="HOGENOM" id="CLU_2831281_0_0_1"/>
<dbReference type="EMBL" id="JH658309">
    <property type="protein sequence ID" value="EXL92233.1"/>
    <property type="molecule type" value="Genomic_DNA"/>
</dbReference>
<keyword evidence="1" id="KW-0472">Membrane</keyword>
<reference evidence="2" key="1">
    <citation type="submission" date="2011-11" db="EMBL/GenBank/DDBJ databases">
        <title>The Genome Sequence of Fusarium oxysporum II5.</title>
        <authorList>
            <consortium name="The Broad Institute Genome Sequencing Platform"/>
            <person name="Ma L.-J."/>
            <person name="Gale L.R."/>
            <person name="Schwartz D.C."/>
            <person name="Zhou S."/>
            <person name="Corby-Kistler H."/>
            <person name="Young S.K."/>
            <person name="Zeng Q."/>
            <person name="Gargeya S."/>
            <person name="Fitzgerald M."/>
            <person name="Haas B."/>
            <person name="Abouelleil A."/>
            <person name="Alvarado L."/>
            <person name="Arachchi H.M."/>
            <person name="Berlin A."/>
            <person name="Brown A."/>
            <person name="Chapman S.B."/>
            <person name="Chen Z."/>
            <person name="Dunbar C."/>
            <person name="Freedman E."/>
            <person name="Gearin G."/>
            <person name="Goldberg J."/>
            <person name="Griggs A."/>
            <person name="Gujja S."/>
            <person name="Heiman D."/>
            <person name="Howarth C."/>
            <person name="Larson L."/>
            <person name="Lui A."/>
            <person name="MacDonald P.J.P."/>
            <person name="Montmayeur A."/>
            <person name="Murphy C."/>
            <person name="Neiman D."/>
            <person name="Pearson M."/>
            <person name="Priest M."/>
            <person name="Roberts A."/>
            <person name="Saif S."/>
            <person name="Shea T."/>
            <person name="Shenoy N."/>
            <person name="Sisk P."/>
            <person name="Stolte C."/>
            <person name="Sykes S."/>
            <person name="Wortman J."/>
            <person name="Nusbaum C."/>
            <person name="Birren B."/>
        </authorList>
    </citation>
    <scope>NUCLEOTIDE SEQUENCE [LARGE SCALE GENOMIC DNA]</scope>
    <source>
        <strain evidence="2">54006</strain>
    </source>
</reference>
<evidence type="ECO:0000313" key="2">
    <source>
        <dbReference type="EMBL" id="EXL92233.1"/>
    </source>
</evidence>
<keyword evidence="1" id="KW-1133">Transmembrane helix</keyword>
<dbReference type="Proteomes" id="UP000030685">
    <property type="component" value="Unassembled WGS sequence"/>
</dbReference>
<proteinExistence type="predicted"/>
<reference evidence="2" key="2">
    <citation type="submission" date="2012-05" db="EMBL/GenBank/DDBJ databases">
        <title>The Genome Annotation of Fusarium oxysporum II5.</title>
        <authorList>
            <consortium name="The Broad Institute Genomics Platform"/>
            <person name="Ma L.-J."/>
            <person name="Corby-Kistler H."/>
            <person name="Broz K."/>
            <person name="Gale L.R."/>
            <person name="Jonkers W."/>
            <person name="O'Donnell K."/>
            <person name="Ploetz R."/>
            <person name="Steinberg C."/>
            <person name="Schwartz D.C."/>
            <person name="VanEtten H."/>
            <person name="Zhou S."/>
            <person name="Young S.K."/>
            <person name="Zeng Q."/>
            <person name="Gargeya S."/>
            <person name="Fitzgerald M."/>
            <person name="Abouelleil A."/>
            <person name="Alvarado L."/>
            <person name="Chapman S.B."/>
            <person name="Gainer-Dewar J."/>
            <person name="Goldberg J."/>
            <person name="Griggs A."/>
            <person name="Gujja S."/>
            <person name="Hansen M."/>
            <person name="Howarth C."/>
            <person name="Imamovic A."/>
            <person name="Ireland A."/>
            <person name="Larimer J."/>
            <person name="McCowan C."/>
            <person name="Murphy C."/>
            <person name="Pearson M."/>
            <person name="Poon T.W."/>
            <person name="Priest M."/>
            <person name="Roberts A."/>
            <person name="Saif S."/>
            <person name="Shea T."/>
            <person name="Sykes S."/>
            <person name="Wortman J."/>
            <person name="Nusbaum C."/>
            <person name="Birren B."/>
        </authorList>
    </citation>
    <scope>NUCLEOTIDE SEQUENCE</scope>
    <source>
        <strain evidence="2">54006</strain>
    </source>
</reference>
<dbReference type="RefSeq" id="XP_031054323.1">
    <property type="nucleotide sequence ID" value="XM_031215947.1"/>
</dbReference>
<name>X0ITJ0_FUSO5</name>
<accession>X0ITJ0</accession>
<sequence length="66" mass="7188">MNITRAYGIAVGLLSIVFVTTSLQLFEMMLEYRCDNRQTKSVGQANVVLGGEADESKTNGETTLMA</sequence>
<protein>
    <submittedName>
        <fullName evidence="2">Uncharacterized protein</fullName>
    </submittedName>
</protein>
<keyword evidence="1" id="KW-0812">Transmembrane</keyword>
<evidence type="ECO:0000256" key="1">
    <source>
        <dbReference type="SAM" id="Phobius"/>
    </source>
</evidence>
<organism evidence="2">
    <name type="scientific">Fusarium odoratissimum (strain NRRL 54006)</name>
    <dbReference type="NCBI Taxonomy" id="1089451"/>
    <lineage>
        <taxon>Eukaryota</taxon>
        <taxon>Fungi</taxon>
        <taxon>Dikarya</taxon>
        <taxon>Ascomycota</taxon>
        <taxon>Pezizomycotina</taxon>
        <taxon>Sordariomycetes</taxon>
        <taxon>Hypocreomycetidae</taxon>
        <taxon>Hypocreales</taxon>
        <taxon>Nectriaceae</taxon>
        <taxon>Fusarium</taxon>
        <taxon>Fusarium oxysporum species complex</taxon>
        <taxon>Fusarium oxysporum f. sp. cubense (strain race 4)</taxon>
    </lineage>
</organism>
<feature type="transmembrane region" description="Helical" evidence="1">
    <location>
        <begin position="6"/>
        <end position="26"/>
    </location>
</feature>
<dbReference type="GeneID" id="42039845"/>
<dbReference type="AlphaFoldDB" id="X0ITJ0"/>
<dbReference type="VEuPathDB" id="FungiDB:FOIG_14670"/>
<gene>
    <name evidence="2" type="ORF">FOIG_14670</name>
</gene>